<evidence type="ECO:0000313" key="2">
    <source>
        <dbReference type="EMBL" id="KAG8055875.1"/>
    </source>
</evidence>
<evidence type="ECO:0000256" key="1">
    <source>
        <dbReference type="SAM" id="MobiDB-lite"/>
    </source>
</evidence>
<dbReference type="AlphaFoldDB" id="A0A8J5V9D0"/>
<dbReference type="EMBL" id="JAAALK010000288">
    <property type="protein sequence ID" value="KAG8055875.1"/>
    <property type="molecule type" value="Genomic_DNA"/>
</dbReference>
<sequence>MILALSGRETEWEVGRSPCDDGAGGMAHGYDELLSSRLSHRALGRQCPLSPVTGDWSLRRQMRAPSKAHTAASSMATLLHRQRAVPVSGYVFGSWDCSG</sequence>
<evidence type="ECO:0000313" key="3">
    <source>
        <dbReference type="Proteomes" id="UP000729402"/>
    </source>
</evidence>
<keyword evidence="3" id="KW-1185">Reference proteome</keyword>
<feature type="region of interest" description="Disordered" evidence="1">
    <location>
        <begin position="1"/>
        <end position="20"/>
    </location>
</feature>
<gene>
    <name evidence="2" type="ORF">GUJ93_ZPchr0001g33062</name>
</gene>
<reference evidence="2" key="2">
    <citation type="submission" date="2021-02" db="EMBL/GenBank/DDBJ databases">
        <authorList>
            <person name="Kimball J.A."/>
            <person name="Haas M.W."/>
            <person name="Macchietto M."/>
            <person name="Kono T."/>
            <person name="Duquette J."/>
            <person name="Shao M."/>
        </authorList>
    </citation>
    <scope>NUCLEOTIDE SEQUENCE</scope>
    <source>
        <tissue evidence="2">Fresh leaf tissue</tissue>
    </source>
</reference>
<reference evidence="2" key="1">
    <citation type="journal article" date="2021" name="bioRxiv">
        <title>Whole Genome Assembly and Annotation of Northern Wild Rice, Zizania palustris L., Supports a Whole Genome Duplication in the Zizania Genus.</title>
        <authorList>
            <person name="Haas M."/>
            <person name="Kono T."/>
            <person name="Macchietto M."/>
            <person name="Millas R."/>
            <person name="McGilp L."/>
            <person name="Shao M."/>
            <person name="Duquette J."/>
            <person name="Hirsch C.N."/>
            <person name="Kimball J."/>
        </authorList>
    </citation>
    <scope>NUCLEOTIDE SEQUENCE</scope>
    <source>
        <tissue evidence="2">Fresh leaf tissue</tissue>
    </source>
</reference>
<name>A0A8J5V9D0_ZIZPA</name>
<organism evidence="2 3">
    <name type="scientific">Zizania palustris</name>
    <name type="common">Northern wild rice</name>
    <dbReference type="NCBI Taxonomy" id="103762"/>
    <lineage>
        <taxon>Eukaryota</taxon>
        <taxon>Viridiplantae</taxon>
        <taxon>Streptophyta</taxon>
        <taxon>Embryophyta</taxon>
        <taxon>Tracheophyta</taxon>
        <taxon>Spermatophyta</taxon>
        <taxon>Magnoliopsida</taxon>
        <taxon>Liliopsida</taxon>
        <taxon>Poales</taxon>
        <taxon>Poaceae</taxon>
        <taxon>BOP clade</taxon>
        <taxon>Oryzoideae</taxon>
        <taxon>Oryzeae</taxon>
        <taxon>Zizaniinae</taxon>
        <taxon>Zizania</taxon>
    </lineage>
</organism>
<dbReference type="Proteomes" id="UP000729402">
    <property type="component" value="Unassembled WGS sequence"/>
</dbReference>
<protein>
    <submittedName>
        <fullName evidence="2">Uncharacterized protein</fullName>
    </submittedName>
</protein>
<comment type="caution">
    <text evidence="2">The sequence shown here is derived from an EMBL/GenBank/DDBJ whole genome shotgun (WGS) entry which is preliminary data.</text>
</comment>
<accession>A0A8J5V9D0</accession>
<proteinExistence type="predicted"/>